<dbReference type="Gene3D" id="1.10.510.10">
    <property type="entry name" value="Transferase(Phosphotransferase) domain 1"/>
    <property type="match status" value="1"/>
</dbReference>
<comment type="caution">
    <text evidence="2">The sequence shown here is derived from an EMBL/GenBank/DDBJ whole genome shotgun (WGS) entry which is preliminary data.</text>
</comment>
<gene>
    <name evidence="2" type="ORF">AbraCBS73388_009919</name>
</gene>
<dbReference type="Proteomes" id="UP001143548">
    <property type="component" value="Unassembled WGS sequence"/>
</dbReference>
<dbReference type="PROSITE" id="PS50011">
    <property type="entry name" value="PROTEIN_KINASE_DOM"/>
    <property type="match status" value="1"/>
</dbReference>
<evidence type="ECO:0000313" key="3">
    <source>
        <dbReference type="Proteomes" id="UP001143548"/>
    </source>
</evidence>
<dbReference type="GO" id="GO:0005524">
    <property type="term" value="F:ATP binding"/>
    <property type="evidence" value="ECO:0007669"/>
    <property type="project" value="InterPro"/>
</dbReference>
<accession>A0A9W5YW09</accession>
<dbReference type="InterPro" id="IPR011009">
    <property type="entry name" value="Kinase-like_dom_sf"/>
</dbReference>
<dbReference type="GO" id="GO:0004672">
    <property type="term" value="F:protein kinase activity"/>
    <property type="evidence" value="ECO:0007669"/>
    <property type="project" value="InterPro"/>
</dbReference>
<dbReference type="InterPro" id="IPR000719">
    <property type="entry name" value="Prot_kinase_dom"/>
</dbReference>
<name>A0A9W5YW09_9EURO</name>
<dbReference type="AlphaFoldDB" id="A0A9W5YW09"/>
<evidence type="ECO:0000313" key="2">
    <source>
        <dbReference type="EMBL" id="GKZ23543.1"/>
    </source>
</evidence>
<proteinExistence type="predicted"/>
<protein>
    <recommendedName>
        <fullName evidence="1">Protein kinase domain-containing protein</fullName>
    </recommendedName>
</protein>
<evidence type="ECO:0000259" key="1">
    <source>
        <dbReference type="PROSITE" id="PS50011"/>
    </source>
</evidence>
<reference evidence="2" key="1">
    <citation type="submission" date="2022-07" db="EMBL/GenBank/DDBJ databases">
        <title>Taxonomy of Aspergillus series Nigri: significant species reduction supported by multi-species coalescent approaches.</title>
        <authorList>
            <person name="Bian C."/>
            <person name="Kusuya Y."/>
            <person name="Sklenar F."/>
            <person name="D'hooge E."/>
            <person name="Yaguchi T."/>
            <person name="Takahashi H."/>
            <person name="Hubka V."/>
        </authorList>
    </citation>
    <scope>NUCLEOTIDE SEQUENCE</scope>
    <source>
        <strain evidence="2">CBS 733.88</strain>
    </source>
</reference>
<dbReference type="SUPFAM" id="SSF56112">
    <property type="entry name" value="Protein kinase-like (PK-like)"/>
    <property type="match status" value="1"/>
</dbReference>
<organism evidence="2 3">
    <name type="scientific">Aspergillus brasiliensis</name>
    <dbReference type="NCBI Taxonomy" id="319629"/>
    <lineage>
        <taxon>Eukaryota</taxon>
        <taxon>Fungi</taxon>
        <taxon>Dikarya</taxon>
        <taxon>Ascomycota</taxon>
        <taxon>Pezizomycotina</taxon>
        <taxon>Eurotiomycetes</taxon>
        <taxon>Eurotiomycetidae</taxon>
        <taxon>Eurotiales</taxon>
        <taxon>Aspergillaceae</taxon>
        <taxon>Aspergillus</taxon>
        <taxon>Aspergillus subgen. Circumdati</taxon>
    </lineage>
</organism>
<feature type="domain" description="Protein kinase" evidence="1">
    <location>
        <begin position="1"/>
        <end position="203"/>
    </location>
</feature>
<sequence length="203" mass="22457">MGDDRGFAPDGRDICRYRCAAQAYRALQAQGICDRGIVPRFHGVLENLNPHNFGSILEAFKSDERYPCAILIEYLHDATSFASKGVTLDMAQQAIQGLEAIRSGGVIHNDPKLDNVVVTSGVASRVVWLDFDVAIMFEGITRGKLDFMEEATFEISLFQDYCAKYGNIQDPDLWTSINDAQSTWLSAHSTCGTNTRNPNLIST</sequence>
<dbReference type="EMBL" id="BROQ01000069">
    <property type="protein sequence ID" value="GKZ23543.1"/>
    <property type="molecule type" value="Genomic_DNA"/>
</dbReference>